<reference evidence="1" key="1">
    <citation type="journal article" date="2021" name="PeerJ">
        <title>Extensive microbial diversity within the chicken gut microbiome revealed by metagenomics and culture.</title>
        <authorList>
            <person name="Gilroy R."/>
            <person name="Ravi A."/>
            <person name="Getino M."/>
            <person name="Pursley I."/>
            <person name="Horton D.L."/>
            <person name="Alikhan N.F."/>
            <person name="Baker D."/>
            <person name="Gharbi K."/>
            <person name="Hall N."/>
            <person name="Watson M."/>
            <person name="Adriaenssens E.M."/>
            <person name="Foster-Nyarko E."/>
            <person name="Jarju S."/>
            <person name="Secka A."/>
            <person name="Antonio M."/>
            <person name="Oren A."/>
            <person name="Chaudhuri R.R."/>
            <person name="La Ragione R."/>
            <person name="Hildebrand F."/>
            <person name="Pallen M.J."/>
        </authorList>
    </citation>
    <scope>NUCLEOTIDE SEQUENCE</scope>
    <source>
        <strain evidence="1">CHK196-7946</strain>
    </source>
</reference>
<protein>
    <submittedName>
        <fullName evidence="1">Uncharacterized protein</fullName>
    </submittedName>
</protein>
<organism evidence="1 2">
    <name type="scientific">Candidatus Mediterraneibacter faecavium</name>
    <dbReference type="NCBI Taxonomy" id="2838668"/>
    <lineage>
        <taxon>Bacteria</taxon>
        <taxon>Bacillati</taxon>
        <taxon>Bacillota</taxon>
        <taxon>Clostridia</taxon>
        <taxon>Lachnospirales</taxon>
        <taxon>Lachnospiraceae</taxon>
        <taxon>Mediterraneibacter</taxon>
    </lineage>
</organism>
<sequence length="86" mass="9841">MGDYEAVSARVYSEDGDLLRIEKILLPEGGIIDQIDADQVISAITPPEDLPFEEPEYSEEELEALIWQQNHEIPDLSYTDLSEFER</sequence>
<dbReference type="AlphaFoldDB" id="A0A9D2QAY3"/>
<dbReference type="Proteomes" id="UP000823902">
    <property type="component" value="Unassembled WGS sequence"/>
</dbReference>
<evidence type="ECO:0000313" key="1">
    <source>
        <dbReference type="EMBL" id="HJC74781.1"/>
    </source>
</evidence>
<reference evidence="1" key="2">
    <citation type="submission" date="2021-04" db="EMBL/GenBank/DDBJ databases">
        <authorList>
            <person name="Gilroy R."/>
        </authorList>
    </citation>
    <scope>NUCLEOTIDE SEQUENCE</scope>
    <source>
        <strain evidence="1">CHK196-7946</strain>
    </source>
</reference>
<gene>
    <name evidence="1" type="ORF">H9697_07530</name>
</gene>
<evidence type="ECO:0000313" key="2">
    <source>
        <dbReference type="Proteomes" id="UP000823902"/>
    </source>
</evidence>
<dbReference type="EMBL" id="DWVY01000039">
    <property type="protein sequence ID" value="HJC74781.1"/>
    <property type="molecule type" value="Genomic_DNA"/>
</dbReference>
<proteinExistence type="predicted"/>
<accession>A0A9D2QAY3</accession>
<comment type="caution">
    <text evidence="1">The sequence shown here is derived from an EMBL/GenBank/DDBJ whole genome shotgun (WGS) entry which is preliminary data.</text>
</comment>
<name>A0A9D2QAY3_9FIRM</name>